<organism evidence="3 4">
    <name type="scientific">Exophiala sideris</name>
    <dbReference type="NCBI Taxonomy" id="1016849"/>
    <lineage>
        <taxon>Eukaryota</taxon>
        <taxon>Fungi</taxon>
        <taxon>Dikarya</taxon>
        <taxon>Ascomycota</taxon>
        <taxon>Pezizomycotina</taxon>
        <taxon>Eurotiomycetes</taxon>
        <taxon>Chaetothyriomycetidae</taxon>
        <taxon>Chaetothyriales</taxon>
        <taxon>Herpotrichiellaceae</taxon>
        <taxon>Exophiala</taxon>
    </lineage>
</organism>
<dbReference type="EMBL" id="JAVRRF010000002">
    <property type="protein sequence ID" value="KAK5067783.1"/>
    <property type="molecule type" value="Genomic_DNA"/>
</dbReference>
<accession>A0ABR0JP98</accession>
<keyword evidence="4" id="KW-1185">Reference proteome</keyword>
<reference evidence="3 4" key="1">
    <citation type="submission" date="2023-08" db="EMBL/GenBank/DDBJ databases">
        <title>Black Yeasts Isolated from many extreme environments.</title>
        <authorList>
            <person name="Coleine C."/>
            <person name="Stajich J.E."/>
            <person name="Selbmann L."/>
        </authorList>
    </citation>
    <scope>NUCLEOTIDE SEQUENCE [LARGE SCALE GENOMIC DNA]</scope>
    <source>
        <strain evidence="3 4">CCFEE 6328</strain>
    </source>
</reference>
<comment type="caution">
    <text evidence="3">The sequence shown here is derived from an EMBL/GenBank/DDBJ whole genome shotgun (WGS) entry which is preliminary data.</text>
</comment>
<name>A0ABR0JP98_9EURO</name>
<feature type="coiled-coil region" evidence="1">
    <location>
        <begin position="172"/>
        <end position="223"/>
    </location>
</feature>
<feature type="compositionally biased region" description="Basic and acidic residues" evidence="2">
    <location>
        <begin position="18"/>
        <end position="29"/>
    </location>
</feature>
<feature type="region of interest" description="Disordered" evidence="2">
    <location>
        <begin position="1"/>
        <end position="88"/>
    </location>
</feature>
<evidence type="ECO:0000256" key="2">
    <source>
        <dbReference type="SAM" id="MobiDB-lite"/>
    </source>
</evidence>
<evidence type="ECO:0000256" key="1">
    <source>
        <dbReference type="SAM" id="Coils"/>
    </source>
</evidence>
<evidence type="ECO:0000313" key="3">
    <source>
        <dbReference type="EMBL" id="KAK5067783.1"/>
    </source>
</evidence>
<protein>
    <submittedName>
        <fullName evidence="3">Uncharacterized protein</fullName>
    </submittedName>
</protein>
<evidence type="ECO:0000313" key="4">
    <source>
        <dbReference type="Proteomes" id="UP001345691"/>
    </source>
</evidence>
<gene>
    <name evidence="3" type="ORF">LTR69_001772</name>
</gene>
<keyword evidence="1" id="KW-0175">Coiled coil</keyword>
<dbReference type="Proteomes" id="UP001345691">
    <property type="component" value="Unassembled WGS sequence"/>
</dbReference>
<feature type="compositionally biased region" description="Basic and acidic residues" evidence="2">
    <location>
        <begin position="1"/>
        <end position="10"/>
    </location>
</feature>
<sequence>MHYRGRERGIPDSVRPQEYSRDRQDDPRPSRQVKHVSFQSKQEETVTRPRQRGAHAFPRTPTSFERIRPEPPHVSAEREHSEYDQNDVEEAVARSLADVRAKELSEMNRSTIQRKLESAATNEAIARSLAEISVSEITRDFEKDRKIAALELELQVEKEKAHKVASDNDRTISELRIALQKQEENAKRKEWLKDQDVAKWKSLLQLESEKRDTERRIFEFEREAGHKLAVRVQPPTEPEVIKILEPKVRYKAPKGRELWVVEVRRDQGRLVECERRLGPNDIVFSRCKKP</sequence>
<feature type="compositionally biased region" description="Basic and acidic residues" evidence="2">
    <location>
        <begin position="65"/>
        <end position="83"/>
    </location>
</feature>
<proteinExistence type="predicted"/>